<protein>
    <recommendedName>
        <fullName evidence="14">Cytochrome P450</fullName>
    </recommendedName>
</protein>
<evidence type="ECO:0000256" key="11">
    <source>
        <dbReference type="SAM" id="SignalP"/>
    </source>
</evidence>
<evidence type="ECO:0008006" key="14">
    <source>
        <dbReference type="Google" id="ProtNLM"/>
    </source>
</evidence>
<evidence type="ECO:0000256" key="1">
    <source>
        <dbReference type="ARBA" id="ARBA00001971"/>
    </source>
</evidence>
<dbReference type="PRINTS" id="PR00385">
    <property type="entry name" value="P450"/>
</dbReference>
<dbReference type="Proteomes" id="UP000825935">
    <property type="component" value="Chromosome 5"/>
</dbReference>
<keyword evidence="6 8" id="KW-0408">Iron</keyword>
<feature type="region of interest" description="Disordered" evidence="10">
    <location>
        <begin position="492"/>
        <end position="527"/>
    </location>
</feature>
<comment type="similarity">
    <text evidence="2 9">Belongs to the cytochrome P450 family.</text>
</comment>
<evidence type="ECO:0000256" key="3">
    <source>
        <dbReference type="ARBA" id="ARBA00022617"/>
    </source>
</evidence>
<organism evidence="12 13">
    <name type="scientific">Ceratopteris richardii</name>
    <name type="common">Triangle waterfern</name>
    <dbReference type="NCBI Taxonomy" id="49495"/>
    <lineage>
        <taxon>Eukaryota</taxon>
        <taxon>Viridiplantae</taxon>
        <taxon>Streptophyta</taxon>
        <taxon>Embryophyta</taxon>
        <taxon>Tracheophyta</taxon>
        <taxon>Polypodiopsida</taxon>
        <taxon>Polypodiidae</taxon>
        <taxon>Polypodiales</taxon>
        <taxon>Pteridineae</taxon>
        <taxon>Pteridaceae</taxon>
        <taxon>Parkerioideae</taxon>
        <taxon>Ceratopteris</taxon>
    </lineage>
</organism>
<keyword evidence="3 8" id="KW-0349">Heme</keyword>
<feature type="binding site" description="axial binding residue" evidence="8">
    <location>
        <position position="460"/>
    </location>
    <ligand>
        <name>heme</name>
        <dbReference type="ChEBI" id="CHEBI:30413"/>
    </ligand>
    <ligandPart>
        <name>Fe</name>
        <dbReference type="ChEBI" id="CHEBI:18248"/>
    </ligandPart>
</feature>
<keyword evidence="13" id="KW-1185">Reference proteome</keyword>
<dbReference type="Gene3D" id="1.10.630.10">
    <property type="entry name" value="Cytochrome P450"/>
    <property type="match status" value="1"/>
</dbReference>
<dbReference type="PROSITE" id="PS00086">
    <property type="entry name" value="CYTOCHROME_P450"/>
    <property type="match status" value="1"/>
</dbReference>
<evidence type="ECO:0000256" key="7">
    <source>
        <dbReference type="ARBA" id="ARBA00023033"/>
    </source>
</evidence>
<dbReference type="GO" id="GO:0005506">
    <property type="term" value="F:iron ion binding"/>
    <property type="evidence" value="ECO:0007669"/>
    <property type="project" value="InterPro"/>
</dbReference>
<evidence type="ECO:0000256" key="2">
    <source>
        <dbReference type="ARBA" id="ARBA00010617"/>
    </source>
</evidence>
<evidence type="ECO:0000313" key="12">
    <source>
        <dbReference type="EMBL" id="KAH7437903.1"/>
    </source>
</evidence>
<gene>
    <name evidence="12" type="ORF">KP509_05G094600</name>
</gene>
<dbReference type="Pfam" id="PF00067">
    <property type="entry name" value="p450"/>
    <property type="match status" value="1"/>
</dbReference>
<proteinExistence type="inferred from homology"/>
<comment type="cofactor">
    <cofactor evidence="1 8">
        <name>heme</name>
        <dbReference type="ChEBI" id="CHEBI:30413"/>
    </cofactor>
</comment>
<feature type="signal peptide" evidence="11">
    <location>
        <begin position="1"/>
        <end position="17"/>
    </location>
</feature>
<dbReference type="FunFam" id="1.10.630.10:FF:000126">
    <property type="entry name" value="Predicted protein"/>
    <property type="match status" value="1"/>
</dbReference>
<dbReference type="PRINTS" id="PR00463">
    <property type="entry name" value="EP450I"/>
</dbReference>
<dbReference type="CDD" id="cd20618">
    <property type="entry name" value="CYP71_clan"/>
    <property type="match status" value="1"/>
</dbReference>
<dbReference type="GO" id="GO:0016705">
    <property type="term" value="F:oxidoreductase activity, acting on paired donors, with incorporation or reduction of molecular oxygen"/>
    <property type="evidence" value="ECO:0007669"/>
    <property type="project" value="InterPro"/>
</dbReference>
<dbReference type="GO" id="GO:0020037">
    <property type="term" value="F:heme binding"/>
    <property type="evidence" value="ECO:0007669"/>
    <property type="project" value="InterPro"/>
</dbReference>
<keyword evidence="5 9" id="KW-0560">Oxidoreductase</keyword>
<evidence type="ECO:0000313" key="13">
    <source>
        <dbReference type="Proteomes" id="UP000825935"/>
    </source>
</evidence>
<dbReference type="PANTHER" id="PTHR47944:SF16">
    <property type="entry name" value="CYTOCHROME P450 FAMILY 1 SUBFAMILY A POLYPEPTIDE 1"/>
    <property type="match status" value="1"/>
</dbReference>
<dbReference type="InterPro" id="IPR017972">
    <property type="entry name" value="Cyt_P450_CS"/>
</dbReference>
<dbReference type="InterPro" id="IPR001128">
    <property type="entry name" value="Cyt_P450"/>
</dbReference>
<dbReference type="PANTHER" id="PTHR47944">
    <property type="entry name" value="CYTOCHROME P450 98A9"/>
    <property type="match status" value="1"/>
</dbReference>
<dbReference type="InterPro" id="IPR036396">
    <property type="entry name" value="Cyt_P450_sf"/>
</dbReference>
<dbReference type="SUPFAM" id="SSF48264">
    <property type="entry name" value="Cytochrome P450"/>
    <property type="match status" value="1"/>
</dbReference>
<keyword evidence="7 9" id="KW-0503">Monooxygenase</keyword>
<evidence type="ECO:0000256" key="6">
    <source>
        <dbReference type="ARBA" id="ARBA00023004"/>
    </source>
</evidence>
<evidence type="ECO:0000256" key="8">
    <source>
        <dbReference type="PIRSR" id="PIRSR602401-1"/>
    </source>
</evidence>
<evidence type="ECO:0000256" key="4">
    <source>
        <dbReference type="ARBA" id="ARBA00022723"/>
    </source>
</evidence>
<comment type="caution">
    <text evidence="12">The sequence shown here is derived from an EMBL/GenBank/DDBJ whole genome shotgun (WGS) entry which is preliminary data.</text>
</comment>
<keyword evidence="11" id="KW-0732">Signal</keyword>
<evidence type="ECO:0000256" key="10">
    <source>
        <dbReference type="SAM" id="MobiDB-lite"/>
    </source>
</evidence>
<dbReference type="OrthoDB" id="1470350at2759"/>
<keyword evidence="4 8" id="KW-0479">Metal-binding</keyword>
<evidence type="ECO:0000256" key="5">
    <source>
        <dbReference type="ARBA" id="ARBA00023002"/>
    </source>
</evidence>
<feature type="chain" id="PRO_5035878463" description="Cytochrome P450" evidence="11">
    <location>
        <begin position="18"/>
        <end position="527"/>
    </location>
</feature>
<dbReference type="InterPro" id="IPR002401">
    <property type="entry name" value="Cyt_P450_E_grp-I"/>
</dbReference>
<dbReference type="AlphaFoldDB" id="A0A8T2UW02"/>
<name>A0A8T2UW02_CERRI</name>
<sequence>MLLMLAIAFLSIAAVCSRLGSLGWIVKDLSLHIRGEPRTGGMTTFPPGPRAWPIIGHLHLLASLPHQIISDLSGKYGPVVGLRLGQRRAIAVCTPATAREVLFTHDKIFANRPPFQVNEEFLYGRDTSIVFTSLCPAWKRNRKICTIALATARRTQQLEYILSTEVSFLLREIYEESQGGRKAVEVGRYLQLMTGRLTMRLIDSEARFVPRVQDILELIKEIEQEVSSPFIGDFIPALSFLDVWKRNRVRRMHQRMDSILSALIVRRKQVMINSSSSFDDLLEVLISNEANQNGCAASTAAEDALTVGEMKAILLEIFGGVITPALTIEWALAELLKHPQCLQRLRMEIKEALPKKGDELIREEDIANVDFLKCVLKEVARLHPTVPMLVPRISTQECHIGGYMVPPQTLAFVNVWGIGRDESVWPNALQFLPERFEGKDVDLKGQHFELLLFGSGRRICMGLPLAVSMVSVTLANLIHHFDWQLPDGQTPETLNMGEKNGLNLSKAEPTTAVPKARSMTATASAPV</sequence>
<dbReference type="GO" id="GO:0004497">
    <property type="term" value="F:monooxygenase activity"/>
    <property type="evidence" value="ECO:0007669"/>
    <property type="project" value="UniProtKB-KW"/>
</dbReference>
<accession>A0A8T2UW02</accession>
<evidence type="ECO:0000256" key="9">
    <source>
        <dbReference type="RuleBase" id="RU000461"/>
    </source>
</evidence>
<reference evidence="12" key="1">
    <citation type="submission" date="2021-08" db="EMBL/GenBank/DDBJ databases">
        <title>WGS assembly of Ceratopteris richardii.</title>
        <authorList>
            <person name="Marchant D.B."/>
            <person name="Chen G."/>
            <person name="Jenkins J."/>
            <person name="Shu S."/>
            <person name="Leebens-Mack J."/>
            <person name="Grimwood J."/>
            <person name="Schmutz J."/>
            <person name="Soltis P."/>
            <person name="Soltis D."/>
            <person name="Chen Z.-H."/>
        </authorList>
    </citation>
    <scope>NUCLEOTIDE SEQUENCE</scope>
    <source>
        <strain evidence="12">Whitten #5841</strain>
        <tissue evidence="12">Leaf</tissue>
    </source>
</reference>
<dbReference type="EMBL" id="CM035410">
    <property type="protein sequence ID" value="KAH7437903.1"/>
    <property type="molecule type" value="Genomic_DNA"/>
</dbReference>